<dbReference type="Pfam" id="PF10551">
    <property type="entry name" value="MULE"/>
    <property type="match status" value="1"/>
</dbReference>
<dbReference type="Proteomes" id="UP000801492">
    <property type="component" value="Unassembled WGS sequence"/>
</dbReference>
<keyword evidence="3" id="KW-1185">Reference proteome</keyword>
<dbReference type="AlphaFoldDB" id="A0A8K0CY25"/>
<comment type="caution">
    <text evidence="2">The sequence shown here is derived from an EMBL/GenBank/DDBJ whole genome shotgun (WGS) entry which is preliminary data.</text>
</comment>
<dbReference type="EMBL" id="VTPC01008389">
    <property type="protein sequence ID" value="KAF2892893.1"/>
    <property type="molecule type" value="Genomic_DNA"/>
</dbReference>
<evidence type="ECO:0000313" key="3">
    <source>
        <dbReference type="Proteomes" id="UP000801492"/>
    </source>
</evidence>
<evidence type="ECO:0000259" key="1">
    <source>
        <dbReference type="Pfam" id="PF10551"/>
    </source>
</evidence>
<feature type="domain" description="MULE transposase" evidence="1">
    <location>
        <begin position="18"/>
        <end position="110"/>
    </location>
</feature>
<evidence type="ECO:0000313" key="2">
    <source>
        <dbReference type="EMBL" id="KAF2892893.1"/>
    </source>
</evidence>
<gene>
    <name evidence="2" type="ORF">ILUMI_13282</name>
</gene>
<protein>
    <recommendedName>
        <fullName evidence="1">MULE transposase domain-containing protein</fullName>
    </recommendedName>
</protein>
<dbReference type="OrthoDB" id="6783708at2759"/>
<reference evidence="2" key="1">
    <citation type="submission" date="2019-08" db="EMBL/GenBank/DDBJ databases">
        <title>The genome of the North American firefly Photinus pyralis.</title>
        <authorList>
            <consortium name="Photinus pyralis genome working group"/>
            <person name="Fallon T.R."/>
            <person name="Sander Lower S.E."/>
            <person name="Weng J.-K."/>
        </authorList>
    </citation>
    <scope>NUCLEOTIDE SEQUENCE</scope>
    <source>
        <strain evidence="2">TRF0915ILg1</strain>
        <tissue evidence="2">Whole body</tissue>
    </source>
</reference>
<organism evidence="2 3">
    <name type="scientific">Ignelater luminosus</name>
    <name type="common">Cucubano</name>
    <name type="synonym">Pyrophorus luminosus</name>
    <dbReference type="NCBI Taxonomy" id="2038154"/>
    <lineage>
        <taxon>Eukaryota</taxon>
        <taxon>Metazoa</taxon>
        <taxon>Ecdysozoa</taxon>
        <taxon>Arthropoda</taxon>
        <taxon>Hexapoda</taxon>
        <taxon>Insecta</taxon>
        <taxon>Pterygota</taxon>
        <taxon>Neoptera</taxon>
        <taxon>Endopterygota</taxon>
        <taxon>Coleoptera</taxon>
        <taxon>Polyphaga</taxon>
        <taxon>Elateriformia</taxon>
        <taxon>Elateroidea</taxon>
        <taxon>Elateridae</taxon>
        <taxon>Agrypninae</taxon>
        <taxon>Pyrophorini</taxon>
        <taxon>Ignelater</taxon>
    </lineage>
</organism>
<dbReference type="InterPro" id="IPR018289">
    <property type="entry name" value="MULE_transposase_dom"/>
</dbReference>
<proteinExistence type="predicted"/>
<sequence length="174" mass="19697">MIFGSTVNPRFLSGCDTWLVDGTFKVAPPLFDQAFVIHGYRNGNSFPLLFCLTPNRTTATYNRVLSSLKAKEVLLNPQFIMSDYEKASINALEIAFSRADQKGCYFHFSQAILLNIQSFPDLFQKYSSDPDFQIQIRHFNALAFIPTDDVLKAFDALMEEPFIASNDTLLGEFI</sequence>
<accession>A0A8K0CY25</accession>
<name>A0A8K0CY25_IGNLU</name>